<reference evidence="2 3" key="1">
    <citation type="journal article" date="2019" name="Int. J. Syst. Evol. Microbiol.">
        <title>The Global Catalogue of Microorganisms (GCM) 10K type strain sequencing project: providing services to taxonomists for standard genome sequencing and annotation.</title>
        <authorList>
            <consortium name="The Broad Institute Genomics Platform"/>
            <consortium name="The Broad Institute Genome Sequencing Center for Infectious Disease"/>
            <person name="Wu L."/>
            <person name="Ma J."/>
        </authorList>
    </citation>
    <scope>NUCLEOTIDE SEQUENCE [LARGE SCALE GENOMIC DNA]</scope>
    <source>
        <strain evidence="2 3">JCM 15896</strain>
    </source>
</reference>
<dbReference type="Gene3D" id="2.60.40.10">
    <property type="entry name" value="Immunoglobulins"/>
    <property type="match status" value="3"/>
</dbReference>
<dbReference type="Proteomes" id="UP001500359">
    <property type="component" value="Unassembled WGS sequence"/>
</dbReference>
<dbReference type="PROSITE" id="PS51257">
    <property type="entry name" value="PROKAR_LIPOPROTEIN"/>
    <property type="match status" value="1"/>
</dbReference>
<protein>
    <recommendedName>
        <fullName evidence="1">Lcl C-terminal domain-containing protein</fullName>
    </recommendedName>
</protein>
<gene>
    <name evidence="2" type="ORF">GCM10009114_19650</name>
</gene>
<dbReference type="EMBL" id="BAAAFD010000005">
    <property type="protein sequence ID" value="GAA0856706.1"/>
    <property type="molecule type" value="Genomic_DNA"/>
</dbReference>
<dbReference type="PANTHER" id="PTHR46182:SF2">
    <property type="entry name" value="FI19480P1"/>
    <property type="match status" value="1"/>
</dbReference>
<feature type="domain" description="Lcl C-terminal" evidence="1">
    <location>
        <begin position="415"/>
        <end position="571"/>
    </location>
</feature>
<sequence length="574" mass="61399">MKLAMAVVLPFHLFRTLLLCAMSLWLFGCSGGSLDSDTDQPDPLVLVNAGANQTVNEQSRVVLNASAVGTTDTLTYSWSASPSLTIIHADPNAPAATFVAPSTTTVLSYTLSLVVTDGNGNQGNDTVQITVQPVNESPNALITVTQPVLAPQARYPAGVEVILSASASNDIDPPDTLNPIAAWRWQQTAGTDVLGSVSLDGDSLAFITPILDDASDLTFELTVTDQEGAQDTAMITLGVLSASQTQPLVNAGVDHQVYSGETIILTGNASTSIPAGLPLEFNWLNDSELVPFINNRSAEKTFAIAPSVTQTQSVTFTLSVTDSFGNVVDDSISVRIKPLPLSSVNDTGVMLQASLTENGTQHQADFPGQDGQRGRDIVNENNQLEKAGRGEQGFDFTRLDAFGDEQDDEQTNWSCVRDNNTGLVWEVKTTDTGLHSQQHRYSWLQATNTGGFPGVTGSAGVTCANSQCDTLSFVEAVNEEGLCNFFDWRLPTHNELLSLVHFGNVTGTKIDLDYFPNTNDLQTSPLWYWTSLPSADGVSGGGARTAWAIDFETGNDNFLNKATLNKVRLVRGGR</sequence>
<dbReference type="RefSeq" id="WP_343859336.1">
    <property type="nucleotide sequence ID" value="NZ_BAAAFD010000005.1"/>
</dbReference>
<dbReference type="Pfam" id="PF07603">
    <property type="entry name" value="Lcl_C"/>
    <property type="match status" value="1"/>
</dbReference>
<evidence type="ECO:0000313" key="3">
    <source>
        <dbReference type="Proteomes" id="UP001500359"/>
    </source>
</evidence>
<dbReference type="InterPro" id="IPR013783">
    <property type="entry name" value="Ig-like_fold"/>
</dbReference>
<dbReference type="InterPro" id="IPR011460">
    <property type="entry name" value="Lcl_C"/>
</dbReference>
<dbReference type="PANTHER" id="PTHR46182">
    <property type="entry name" value="FI19480P1"/>
    <property type="match status" value="1"/>
</dbReference>
<keyword evidence="3" id="KW-1185">Reference proteome</keyword>
<name>A0ABN1LJ30_9ALTE</name>
<comment type="caution">
    <text evidence="2">The sequence shown here is derived from an EMBL/GenBank/DDBJ whole genome shotgun (WGS) entry which is preliminary data.</text>
</comment>
<proteinExistence type="predicted"/>
<dbReference type="InterPro" id="IPR029865">
    <property type="entry name" value="KIAA0319-like"/>
</dbReference>
<evidence type="ECO:0000313" key="2">
    <source>
        <dbReference type="EMBL" id="GAA0856706.1"/>
    </source>
</evidence>
<dbReference type="Pfam" id="PF22352">
    <property type="entry name" value="K319L-like_PKD"/>
    <property type="match status" value="2"/>
</dbReference>
<organism evidence="2 3">
    <name type="scientific">Aliiglaciecola litoralis</name>
    <dbReference type="NCBI Taxonomy" id="582857"/>
    <lineage>
        <taxon>Bacteria</taxon>
        <taxon>Pseudomonadati</taxon>
        <taxon>Pseudomonadota</taxon>
        <taxon>Gammaproteobacteria</taxon>
        <taxon>Alteromonadales</taxon>
        <taxon>Alteromonadaceae</taxon>
        <taxon>Aliiglaciecola</taxon>
    </lineage>
</organism>
<evidence type="ECO:0000259" key="1">
    <source>
        <dbReference type="Pfam" id="PF07603"/>
    </source>
</evidence>
<accession>A0ABN1LJ30</accession>